<keyword evidence="6" id="KW-0812">Transmembrane</keyword>
<dbReference type="InterPro" id="IPR003715">
    <property type="entry name" value="Poly_export_N"/>
</dbReference>
<keyword evidence="13" id="KW-0998">Cell outer membrane</keyword>
<evidence type="ECO:0000256" key="10">
    <source>
        <dbReference type="ARBA" id="ARBA00023114"/>
    </source>
</evidence>
<evidence type="ECO:0000256" key="4">
    <source>
        <dbReference type="ARBA" id="ARBA00022452"/>
    </source>
</evidence>
<dbReference type="AlphaFoldDB" id="A0A4R3XYM2"/>
<organism evidence="17 18">
    <name type="scientific">Sulfurirhabdus autotrophica</name>
    <dbReference type="NCBI Taxonomy" id="1706046"/>
    <lineage>
        <taxon>Bacteria</taxon>
        <taxon>Pseudomonadati</taxon>
        <taxon>Pseudomonadota</taxon>
        <taxon>Betaproteobacteria</taxon>
        <taxon>Nitrosomonadales</taxon>
        <taxon>Sulfuricellaceae</taxon>
        <taxon>Sulfurirhabdus</taxon>
    </lineage>
</organism>
<keyword evidence="11" id="KW-0472">Membrane</keyword>
<dbReference type="Gene3D" id="3.30.1950.10">
    <property type="entry name" value="wza like domain"/>
    <property type="match status" value="1"/>
</dbReference>
<dbReference type="Pfam" id="PF02563">
    <property type="entry name" value="Poly_export"/>
    <property type="match status" value="1"/>
</dbReference>
<keyword evidence="12" id="KW-0564">Palmitate</keyword>
<dbReference type="Gene3D" id="3.10.560.10">
    <property type="entry name" value="Outer membrane lipoprotein wza domain like"/>
    <property type="match status" value="1"/>
</dbReference>
<gene>
    <name evidence="17" type="ORF">EDC63_11543</name>
</gene>
<comment type="caution">
    <text evidence="17">The sequence shown here is derived from an EMBL/GenBank/DDBJ whole genome shotgun (WGS) entry which is preliminary data.</text>
</comment>
<dbReference type="GO" id="GO:0015159">
    <property type="term" value="F:polysaccharide transmembrane transporter activity"/>
    <property type="evidence" value="ECO:0007669"/>
    <property type="project" value="InterPro"/>
</dbReference>
<keyword evidence="8" id="KW-0625">Polysaccharide transport</keyword>
<dbReference type="Proteomes" id="UP000295367">
    <property type="component" value="Unassembled WGS sequence"/>
</dbReference>
<evidence type="ECO:0000256" key="13">
    <source>
        <dbReference type="ARBA" id="ARBA00023237"/>
    </source>
</evidence>
<dbReference type="PANTHER" id="PTHR33619">
    <property type="entry name" value="POLYSACCHARIDE EXPORT PROTEIN GFCE-RELATED"/>
    <property type="match status" value="1"/>
</dbReference>
<comment type="similarity">
    <text evidence="2">Belongs to the BexD/CtrA/VexA family.</text>
</comment>
<dbReference type="GO" id="GO:0015288">
    <property type="term" value="F:porin activity"/>
    <property type="evidence" value="ECO:0007669"/>
    <property type="project" value="UniProtKB-KW"/>
</dbReference>
<keyword evidence="9" id="KW-0406">Ion transport</keyword>
<keyword evidence="4" id="KW-1134">Transmembrane beta strand</keyword>
<evidence type="ECO:0000313" key="17">
    <source>
        <dbReference type="EMBL" id="TCV83418.1"/>
    </source>
</evidence>
<evidence type="ECO:0000256" key="5">
    <source>
        <dbReference type="ARBA" id="ARBA00022597"/>
    </source>
</evidence>
<evidence type="ECO:0000256" key="7">
    <source>
        <dbReference type="ARBA" id="ARBA00022729"/>
    </source>
</evidence>
<keyword evidence="14" id="KW-0449">Lipoprotein</keyword>
<dbReference type="GO" id="GO:0009279">
    <property type="term" value="C:cell outer membrane"/>
    <property type="evidence" value="ECO:0007669"/>
    <property type="project" value="UniProtKB-SubCell"/>
</dbReference>
<keyword evidence="10" id="KW-0626">Porin</keyword>
<evidence type="ECO:0000313" key="18">
    <source>
        <dbReference type="Proteomes" id="UP000295367"/>
    </source>
</evidence>
<protein>
    <submittedName>
        <fullName evidence="17">Polysaccharide export outer membrane protein</fullName>
    </submittedName>
</protein>
<dbReference type="RefSeq" id="WP_223248364.1">
    <property type="nucleotide sequence ID" value="NZ_BHVT01000069.1"/>
</dbReference>
<evidence type="ECO:0000259" key="16">
    <source>
        <dbReference type="Pfam" id="PF22461"/>
    </source>
</evidence>
<name>A0A4R3XYM2_9PROT</name>
<dbReference type="PANTHER" id="PTHR33619:SF3">
    <property type="entry name" value="POLYSACCHARIDE EXPORT PROTEIN GFCE-RELATED"/>
    <property type="match status" value="1"/>
</dbReference>
<evidence type="ECO:0000256" key="12">
    <source>
        <dbReference type="ARBA" id="ARBA00023139"/>
    </source>
</evidence>
<dbReference type="InterPro" id="IPR049712">
    <property type="entry name" value="Poly_export"/>
</dbReference>
<dbReference type="InterPro" id="IPR054765">
    <property type="entry name" value="SLBB_dom"/>
</dbReference>
<comment type="subcellular location">
    <subcellularLocation>
        <location evidence="1">Cell outer membrane</location>
        <topology evidence="1">Multi-pass membrane protein</topology>
    </subcellularLocation>
</comment>
<accession>A0A4R3XYM2</accession>
<feature type="domain" description="Polysaccharide export protein N-terminal" evidence="15">
    <location>
        <begin position="45"/>
        <end position="117"/>
    </location>
</feature>
<evidence type="ECO:0000256" key="14">
    <source>
        <dbReference type="ARBA" id="ARBA00023288"/>
    </source>
</evidence>
<evidence type="ECO:0000256" key="3">
    <source>
        <dbReference type="ARBA" id="ARBA00022448"/>
    </source>
</evidence>
<dbReference type="EMBL" id="SMCO01000015">
    <property type="protein sequence ID" value="TCV83418.1"/>
    <property type="molecule type" value="Genomic_DNA"/>
</dbReference>
<evidence type="ECO:0000256" key="1">
    <source>
        <dbReference type="ARBA" id="ARBA00004571"/>
    </source>
</evidence>
<keyword evidence="18" id="KW-1185">Reference proteome</keyword>
<dbReference type="GO" id="GO:0046930">
    <property type="term" value="C:pore complex"/>
    <property type="evidence" value="ECO:0007669"/>
    <property type="project" value="UniProtKB-KW"/>
</dbReference>
<evidence type="ECO:0000256" key="6">
    <source>
        <dbReference type="ARBA" id="ARBA00022692"/>
    </source>
</evidence>
<evidence type="ECO:0000256" key="8">
    <source>
        <dbReference type="ARBA" id="ARBA00023047"/>
    </source>
</evidence>
<evidence type="ECO:0000256" key="11">
    <source>
        <dbReference type="ARBA" id="ARBA00023136"/>
    </source>
</evidence>
<keyword evidence="3" id="KW-0813">Transport</keyword>
<keyword evidence="5" id="KW-0762">Sugar transport</keyword>
<evidence type="ECO:0000256" key="9">
    <source>
        <dbReference type="ARBA" id="ARBA00023065"/>
    </source>
</evidence>
<evidence type="ECO:0000259" key="15">
    <source>
        <dbReference type="Pfam" id="PF02563"/>
    </source>
</evidence>
<keyword evidence="7" id="KW-0732">Signal</keyword>
<proteinExistence type="inferred from homology"/>
<evidence type="ECO:0000256" key="2">
    <source>
        <dbReference type="ARBA" id="ARBA00009450"/>
    </source>
</evidence>
<dbReference type="GO" id="GO:0006811">
    <property type="term" value="P:monoatomic ion transport"/>
    <property type="evidence" value="ECO:0007669"/>
    <property type="project" value="UniProtKB-KW"/>
</dbReference>
<sequence length="205" mass="22286">MMKFNNILTIPVFILGLLISSVSQAEKVIEQVPSDTPKAEAGIVDQGYQIGPEDVLSISVWKEEGLKAEVLVRPDGGLSFPLVGEVQAQGKTTEQIQKEITARLEKFIPDPVVSVSVLKVVGNKIYVIGKVNKPGEYPAGRYVDVLQALSMAGGLTPFAAENDIKVLRKENGKDLVLPFRYSQVQKGQELDQNIMLQSGDVVVVP</sequence>
<dbReference type="Pfam" id="PF22461">
    <property type="entry name" value="SLBB_2"/>
    <property type="match status" value="1"/>
</dbReference>
<reference evidence="17 18" key="1">
    <citation type="submission" date="2019-03" db="EMBL/GenBank/DDBJ databases">
        <title>Genomic Encyclopedia of Type Strains, Phase IV (KMG-IV): sequencing the most valuable type-strain genomes for metagenomic binning, comparative biology and taxonomic classification.</title>
        <authorList>
            <person name="Goeker M."/>
        </authorList>
    </citation>
    <scope>NUCLEOTIDE SEQUENCE [LARGE SCALE GENOMIC DNA]</scope>
    <source>
        <strain evidence="17 18">DSM 100309</strain>
    </source>
</reference>
<feature type="domain" description="SLBB" evidence="16">
    <location>
        <begin position="124"/>
        <end position="204"/>
    </location>
</feature>